<gene>
    <name evidence="2" type="ORF">CVT26_011894</name>
</gene>
<accession>A0A409X263</accession>
<name>A0A409X263_9AGAR</name>
<evidence type="ECO:0000313" key="3">
    <source>
        <dbReference type="Proteomes" id="UP000284706"/>
    </source>
</evidence>
<dbReference type="InParanoid" id="A0A409X263"/>
<feature type="region of interest" description="Disordered" evidence="1">
    <location>
        <begin position="60"/>
        <end position="85"/>
    </location>
</feature>
<dbReference type="OrthoDB" id="3004525at2759"/>
<dbReference type="EMBL" id="NHYE01004395">
    <property type="protein sequence ID" value="PPQ84842.1"/>
    <property type="molecule type" value="Genomic_DNA"/>
</dbReference>
<dbReference type="STRING" id="231916.A0A409X263"/>
<evidence type="ECO:0008006" key="4">
    <source>
        <dbReference type="Google" id="ProtNLM"/>
    </source>
</evidence>
<comment type="caution">
    <text evidence="2">The sequence shown here is derived from an EMBL/GenBank/DDBJ whole genome shotgun (WGS) entry which is preliminary data.</text>
</comment>
<protein>
    <recommendedName>
        <fullName evidence="4">CxC2-like cysteine cluster KDZ transposase-associated domain-containing protein</fullName>
    </recommendedName>
</protein>
<proteinExistence type="predicted"/>
<reference evidence="2 3" key="1">
    <citation type="journal article" date="2018" name="Evol. Lett.">
        <title>Horizontal gene cluster transfer increased hallucinogenic mushroom diversity.</title>
        <authorList>
            <person name="Reynolds H.T."/>
            <person name="Vijayakumar V."/>
            <person name="Gluck-Thaler E."/>
            <person name="Korotkin H.B."/>
            <person name="Matheny P.B."/>
            <person name="Slot J.C."/>
        </authorList>
    </citation>
    <scope>NUCLEOTIDE SEQUENCE [LARGE SCALE GENOMIC DNA]</scope>
    <source>
        <strain evidence="2 3">SRW20</strain>
    </source>
</reference>
<dbReference type="AlphaFoldDB" id="A0A409X263"/>
<organism evidence="2 3">
    <name type="scientific">Gymnopilus dilepis</name>
    <dbReference type="NCBI Taxonomy" id="231916"/>
    <lineage>
        <taxon>Eukaryota</taxon>
        <taxon>Fungi</taxon>
        <taxon>Dikarya</taxon>
        <taxon>Basidiomycota</taxon>
        <taxon>Agaricomycotina</taxon>
        <taxon>Agaricomycetes</taxon>
        <taxon>Agaricomycetidae</taxon>
        <taxon>Agaricales</taxon>
        <taxon>Agaricineae</taxon>
        <taxon>Hymenogastraceae</taxon>
        <taxon>Gymnopilus</taxon>
    </lineage>
</organism>
<dbReference type="CDD" id="cd19757">
    <property type="entry name" value="Bbox1"/>
    <property type="match status" value="1"/>
</dbReference>
<sequence length="374" mass="41871">MSSRQEGDCVAKRRRKNNTRLATDDVVFSDALTYEHTTVQTSRGERVISRIVPLQVVQPDVPEDLQGNETQADNNWDEEEQPVHHESVLDMPVESEAEPAKQGRKKQRDYVQEYVDRIDDILQAILLRECIPGAPVTCQDCSKQHWATWRCIDCTLSKLQCRGCIRKAHMCAPFHHVEKWTGTYFRKAALWEVGVYLLIPHRAESRTCDRLKQQTDLLEEMQVRTDNMEQETLRIKLTSPLPDGLATAEATEFSESPVFGAAGAARRNAAMFLDAFDGEEAEEDAQDAPGELWNLDKIFGEGTDDADAGLAEVDVDTVNYLGPPAEVLPLDDTQRDAGPSAPPAGDALNNAYVRVVHTTGIFHLAMFQKNSHIV</sequence>
<dbReference type="Proteomes" id="UP000284706">
    <property type="component" value="Unassembled WGS sequence"/>
</dbReference>
<evidence type="ECO:0000256" key="1">
    <source>
        <dbReference type="SAM" id="MobiDB-lite"/>
    </source>
</evidence>
<keyword evidence="3" id="KW-1185">Reference proteome</keyword>
<evidence type="ECO:0000313" key="2">
    <source>
        <dbReference type="EMBL" id="PPQ84842.1"/>
    </source>
</evidence>